<protein>
    <recommendedName>
        <fullName evidence="6">tRNA pseudouridine synthase C</fullName>
        <ecNumber evidence="5">5.4.99.26</ecNumber>
    </recommendedName>
    <alternativeName>
        <fullName evidence="8">tRNA pseudouridine(65) synthase</fullName>
    </alternativeName>
    <alternativeName>
        <fullName evidence="9">tRNA pseudouridylate synthase C</fullName>
    </alternativeName>
    <alternativeName>
        <fullName evidence="7">tRNA-uridine isomerase C</fullName>
    </alternativeName>
</protein>
<feature type="domain" description="Pseudouridine synthase RsuA/RluA-like" evidence="10">
    <location>
        <begin position="27"/>
        <end position="178"/>
    </location>
</feature>
<evidence type="ECO:0000256" key="3">
    <source>
        <dbReference type="ARBA" id="ARBA00036607"/>
    </source>
</evidence>
<dbReference type="EMBL" id="JAPFPW010000002">
    <property type="protein sequence ID" value="MCW7752933.1"/>
    <property type="molecule type" value="Genomic_DNA"/>
</dbReference>
<dbReference type="Gene3D" id="3.30.2350.10">
    <property type="entry name" value="Pseudouridine synthase"/>
    <property type="match status" value="1"/>
</dbReference>
<dbReference type="InterPro" id="IPR006224">
    <property type="entry name" value="PsdUridine_synth_RluA-like_CS"/>
</dbReference>
<dbReference type="PROSITE" id="PS01129">
    <property type="entry name" value="PSI_RLU"/>
    <property type="match status" value="1"/>
</dbReference>
<accession>A0ABT3N653</accession>
<dbReference type="PANTHER" id="PTHR21600:SF56">
    <property type="entry name" value="TRNA PSEUDOURIDINE SYNTHASE C"/>
    <property type="match status" value="1"/>
</dbReference>
<dbReference type="SUPFAM" id="SSF55120">
    <property type="entry name" value="Pseudouridine synthase"/>
    <property type="match status" value="1"/>
</dbReference>
<evidence type="ECO:0000313" key="11">
    <source>
        <dbReference type="EMBL" id="MCW7752933.1"/>
    </source>
</evidence>
<evidence type="ECO:0000256" key="4">
    <source>
        <dbReference type="ARBA" id="ARBA00037670"/>
    </source>
</evidence>
<evidence type="ECO:0000259" key="10">
    <source>
        <dbReference type="Pfam" id="PF00849"/>
    </source>
</evidence>
<evidence type="ECO:0000256" key="2">
    <source>
        <dbReference type="ARBA" id="ARBA00023235"/>
    </source>
</evidence>
<comment type="catalytic activity">
    <reaction evidence="3">
        <text>uridine(65) in tRNA = pseudouridine(65) in tRNA</text>
        <dbReference type="Rhea" id="RHEA:42536"/>
        <dbReference type="Rhea" id="RHEA-COMP:10103"/>
        <dbReference type="Rhea" id="RHEA-COMP:10104"/>
        <dbReference type="ChEBI" id="CHEBI:65314"/>
        <dbReference type="ChEBI" id="CHEBI:65315"/>
        <dbReference type="EC" id="5.4.99.26"/>
    </reaction>
</comment>
<comment type="function">
    <text evidence="4">Responsible for synthesis of pseudouridine from uracil-65 in transfer RNAs.</text>
</comment>
<gene>
    <name evidence="11" type="ORF">OOT00_02925</name>
</gene>
<evidence type="ECO:0000256" key="1">
    <source>
        <dbReference type="ARBA" id="ARBA00022694"/>
    </source>
</evidence>
<evidence type="ECO:0000256" key="6">
    <source>
        <dbReference type="ARBA" id="ARBA00040675"/>
    </source>
</evidence>
<dbReference type="RefSeq" id="WP_265423792.1">
    <property type="nucleotide sequence ID" value="NZ_JAPFPW010000002.1"/>
</dbReference>
<evidence type="ECO:0000256" key="7">
    <source>
        <dbReference type="ARBA" id="ARBA00041803"/>
    </source>
</evidence>
<comment type="caution">
    <text evidence="11">The sequence shown here is derived from an EMBL/GenBank/DDBJ whole genome shotgun (WGS) entry which is preliminary data.</text>
</comment>
<reference evidence="11 12" key="1">
    <citation type="submission" date="2022-11" db="EMBL/GenBank/DDBJ databases">
        <title>Desulfobotulus tamanensis H1 sp. nov. - anaerobic, alkaliphilic, sulphate reducing bacterium isolated from terrestrial mud volcano.</title>
        <authorList>
            <person name="Frolova A."/>
            <person name="Merkel A.Y."/>
            <person name="Slobodkin A.I."/>
        </authorList>
    </citation>
    <scope>NUCLEOTIDE SEQUENCE [LARGE SCALE GENOMIC DNA]</scope>
    <source>
        <strain evidence="11 12">H1</strain>
    </source>
</reference>
<evidence type="ECO:0000256" key="5">
    <source>
        <dbReference type="ARBA" id="ARBA00038943"/>
    </source>
</evidence>
<dbReference type="Pfam" id="PF00849">
    <property type="entry name" value="PseudoU_synth_2"/>
    <property type="match status" value="1"/>
</dbReference>
<dbReference type="Proteomes" id="UP001209681">
    <property type="component" value="Unassembled WGS sequence"/>
</dbReference>
<dbReference type="PANTHER" id="PTHR21600">
    <property type="entry name" value="MITOCHONDRIAL RNA PSEUDOURIDINE SYNTHASE"/>
    <property type="match status" value="1"/>
</dbReference>
<keyword evidence="1" id="KW-0819">tRNA processing</keyword>
<name>A0ABT3N653_9BACT</name>
<sequence>MEILHSVCPGMDEEVEMALTVLYRDAHIVVVHKPSGMPVHRGGRENTFCTAVVQSLRDRLGQHVYPVHRLDRPTSGVLVLGLHPEAASRMSVQFRCHEVQKDYLALVRGRVPPGGVITRLLRPEENRHGRARFSITKFHRVDCLEIPVPMGKTPTRCYSLVELHPETGRSRQIRRHLRSISHPIIGDTAFGDGRHTRFFREQFGCTRLMLAAVRLSLRHPVSGGRLTVAAPLASDFMAVLARLGMDRGLPSVWVHERSM</sequence>
<proteinExistence type="predicted"/>
<dbReference type="InterPro" id="IPR020103">
    <property type="entry name" value="PsdUridine_synth_cat_dom_sf"/>
</dbReference>
<dbReference type="InterPro" id="IPR050188">
    <property type="entry name" value="RluA_PseudoU_synthase"/>
</dbReference>
<dbReference type="EC" id="5.4.99.26" evidence="5"/>
<dbReference type="InterPro" id="IPR006145">
    <property type="entry name" value="PsdUridine_synth_RsuA/RluA"/>
</dbReference>
<organism evidence="11 12">
    <name type="scientific">Desulfobotulus pelophilus</name>
    <dbReference type="NCBI Taxonomy" id="2823377"/>
    <lineage>
        <taxon>Bacteria</taxon>
        <taxon>Pseudomonadati</taxon>
        <taxon>Thermodesulfobacteriota</taxon>
        <taxon>Desulfobacteria</taxon>
        <taxon>Desulfobacterales</taxon>
        <taxon>Desulfobacteraceae</taxon>
        <taxon>Desulfobotulus</taxon>
    </lineage>
</organism>
<evidence type="ECO:0000256" key="9">
    <source>
        <dbReference type="ARBA" id="ARBA00043049"/>
    </source>
</evidence>
<keyword evidence="12" id="KW-1185">Reference proteome</keyword>
<keyword evidence="2" id="KW-0413">Isomerase</keyword>
<evidence type="ECO:0000313" key="12">
    <source>
        <dbReference type="Proteomes" id="UP001209681"/>
    </source>
</evidence>
<evidence type="ECO:0000256" key="8">
    <source>
        <dbReference type="ARBA" id="ARBA00041975"/>
    </source>
</evidence>